<dbReference type="Pfam" id="PF06041">
    <property type="entry name" value="DUF924"/>
    <property type="match status" value="1"/>
</dbReference>
<name>A0A1L7X2V6_9HELO</name>
<accession>A0A1L7X2V6</accession>
<dbReference type="InterPro" id="IPR011990">
    <property type="entry name" value="TPR-like_helical_dom_sf"/>
</dbReference>
<dbReference type="EMBL" id="FJOG01000013">
    <property type="protein sequence ID" value="CZR59354.1"/>
    <property type="molecule type" value="Genomic_DNA"/>
</dbReference>
<organism evidence="1 2">
    <name type="scientific">Phialocephala subalpina</name>
    <dbReference type="NCBI Taxonomy" id="576137"/>
    <lineage>
        <taxon>Eukaryota</taxon>
        <taxon>Fungi</taxon>
        <taxon>Dikarya</taxon>
        <taxon>Ascomycota</taxon>
        <taxon>Pezizomycotina</taxon>
        <taxon>Leotiomycetes</taxon>
        <taxon>Helotiales</taxon>
        <taxon>Mollisiaceae</taxon>
        <taxon>Phialocephala</taxon>
        <taxon>Phialocephala fortinii species complex</taxon>
    </lineage>
</organism>
<proteinExistence type="predicted"/>
<evidence type="ECO:0000313" key="2">
    <source>
        <dbReference type="Proteomes" id="UP000184330"/>
    </source>
</evidence>
<dbReference type="OrthoDB" id="414698at2759"/>
<dbReference type="Gene3D" id="1.25.40.10">
    <property type="entry name" value="Tetratricopeptide repeat domain"/>
    <property type="match status" value="1"/>
</dbReference>
<keyword evidence="2" id="KW-1185">Reference proteome</keyword>
<protein>
    <submittedName>
        <fullName evidence="1">Uncharacterized protein</fullName>
    </submittedName>
</protein>
<sequence>MADQLSTLLTPELFESLVNAKLPFSMTEPLDFEDVGQKQFKGKAPIPSELVERVWRVLKALSKLELASVPDLLQFLPPIADDHFPRQALGLQLLLDQMTRSLLRGVDGRWRSAYFDVISLKYAHTLDTLSEEQKPWAWSRWKTFAMLDFWVLARTWYICPFVHSDEASDSERALLFTEETRNVVEKETATIDPYRAERDFILSDIYGVPVMLKEGPPGAEATVQMYAYWMCKLMDLHKPLVDKFGRYPYKNAYFGRQNTPEEEEWFKKRAGNPMASEELRSRLKQDIDAGIWTPLGAGRIA</sequence>
<gene>
    <name evidence="1" type="ORF">PAC_09246</name>
</gene>
<dbReference type="InterPro" id="IPR010323">
    <property type="entry name" value="DUF924"/>
</dbReference>
<reference evidence="1 2" key="1">
    <citation type="submission" date="2016-03" db="EMBL/GenBank/DDBJ databases">
        <authorList>
            <person name="Ploux O."/>
        </authorList>
    </citation>
    <scope>NUCLEOTIDE SEQUENCE [LARGE SCALE GENOMIC DNA]</scope>
    <source>
        <strain evidence="1 2">UAMH 11012</strain>
    </source>
</reference>
<dbReference type="Proteomes" id="UP000184330">
    <property type="component" value="Unassembled WGS sequence"/>
</dbReference>
<dbReference type="AlphaFoldDB" id="A0A1L7X2V6"/>
<evidence type="ECO:0000313" key="1">
    <source>
        <dbReference type="EMBL" id="CZR59354.1"/>
    </source>
</evidence>
<dbReference type="SUPFAM" id="SSF48452">
    <property type="entry name" value="TPR-like"/>
    <property type="match status" value="1"/>
</dbReference>